<gene>
    <name evidence="1" type="ORF">O166_15235</name>
</gene>
<protein>
    <submittedName>
        <fullName evidence="1">Uncharacterized protein</fullName>
    </submittedName>
</protein>
<organism evidence="1 2">
    <name type="scientific">Pseudogulbenkiania ferrooxidans EGD-HP2</name>
    <dbReference type="NCBI Taxonomy" id="1388764"/>
    <lineage>
        <taxon>Bacteria</taxon>
        <taxon>Pseudomonadati</taxon>
        <taxon>Pseudomonadota</taxon>
        <taxon>Betaproteobacteria</taxon>
        <taxon>Neisseriales</taxon>
        <taxon>Chromobacteriaceae</taxon>
        <taxon>Pseudogulbenkiania</taxon>
    </lineage>
</organism>
<dbReference type="Proteomes" id="UP000016426">
    <property type="component" value="Unassembled WGS sequence"/>
</dbReference>
<reference evidence="1 2" key="1">
    <citation type="journal article" date="2013" name="Genome Announc.">
        <title>Genome Sequence of the Pigment-Producing Bacterium Pseudogulbenkiania ferrooxidans, Isolated from Loktak Lake.</title>
        <authorList>
            <person name="Puranik S."/>
            <person name="Talkal R."/>
            <person name="Qureshi A."/>
            <person name="Khardenavis A."/>
            <person name="Kapley A."/>
            <person name="Purohit H.J."/>
        </authorList>
    </citation>
    <scope>NUCLEOTIDE SEQUENCE [LARGE SCALE GENOMIC DNA]</scope>
    <source>
        <strain evidence="1 2">EGD-HP2</strain>
    </source>
</reference>
<name>A0ABN0N283_9NEIS</name>
<dbReference type="EMBL" id="AVPH01000283">
    <property type="protein sequence ID" value="ERE00168.1"/>
    <property type="molecule type" value="Genomic_DNA"/>
</dbReference>
<comment type="caution">
    <text evidence="1">The sequence shown here is derived from an EMBL/GenBank/DDBJ whole genome shotgun (WGS) entry which is preliminary data.</text>
</comment>
<proteinExistence type="predicted"/>
<evidence type="ECO:0000313" key="2">
    <source>
        <dbReference type="Proteomes" id="UP000016426"/>
    </source>
</evidence>
<evidence type="ECO:0000313" key="1">
    <source>
        <dbReference type="EMBL" id="ERE00168.1"/>
    </source>
</evidence>
<accession>A0ABN0N283</accession>
<sequence length="32" mass="3296">MPKPRDSIFALPLQLAGLAMVRAASLGALAES</sequence>
<keyword evidence="2" id="KW-1185">Reference proteome</keyword>